<dbReference type="Gene3D" id="2.60.60.20">
    <property type="entry name" value="PLAT/LH2 domain"/>
    <property type="match status" value="1"/>
</dbReference>
<dbReference type="SMART" id="SM00308">
    <property type="entry name" value="LH2"/>
    <property type="match status" value="1"/>
</dbReference>
<gene>
    <name evidence="3" type="ORF">AF335_09710</name>
    <name evidence="2" type="ORF">FHS36_001421</name>
</gene>
<dbReference type="PANTHER" id="PTHR31718">
    <property type="entry name" value="PLAT DOMAIN-CONTAINING PROTEIN"/>
    <property type="match status" value="1"/>
</dbReference>
<evidence type="ECO:0000313" key="4">
    <source>
        <dbReference type="Proteomes" id="UP000235945"/>
    </source>
</evidence>
<evidence type="ECO:0000313" key="3">
    <source>
        <dbReference type="EMBL" id="PNE33204.1"/>
    </source>
</evidence>
<reference evidence="3" key="2">
    <citation type="submission" date="2015-07" db="EMBL/GenBank/DDBJ databases">
        <authorList>
            <person name="Noorani M."/>
        </authorList>
    </citation>
    <scope>NUCLEOTIDE SEQUENCE [LARGE SCALE GENOMIC DNA]</scope>
    <source>
        <strain evidence="3">ATCC 27428</strain>
    </source>
</reference>
<dbReference type="OrthoDB" id="236246at2"/>
<name>A0A2N8NWR0_STREU</name>
<accession>A0A2N8NWR0</accession>
<dbReference type="SUPFAM" id="SSF49723">
    <property type="entry name" value="Lipase/lipooxygenase domain (PLAT/LH2 domain)"/>
    <property type="match status" value="1"/>
</dbReference>
<dbReference type="PANTHER" id="PTHR31718:SF60">
    <property type="entry name" value="LIPOXYGENASE HOMOLOGY DOMAIN-CONTAINING PROTEIN 1"/>
    <property type="match status" value="1"/>
</dbReference>
<dbReference type="PROSITE" id="PS50095">
    <property type="entry name" value="PLAT"/>
    <property type="match status" value="1"/>
</dbReference>
<dbReference type="Proteomes" id="UP000528608">
    <property type="component" value="Unassembled WGS sequence"/>
</dbReference>
<dbReference type="InterPro" id="IPR036375">
    <property type="entry name" value="Hemopexin-like_dom_sf"/>
</dbReference>
<sequence>MARTYTVTVHTVNQWRAGTDSDVYVRLHSGHRTSDRVMLAKSGHDDLEQGHTDSYTVQVPDGFGPPDAITLEIDGDDDWMFESVEVSDGKGFKRHIQGQRDAAWLSYTGEKTAQHGTDLIYRRSVRFELWDYGKEPRRFAWKFEFEAMLRQGTEDAQKAMESHPLYKDMRELSDKLDRERRAELVQVLAGFLQVPDRQRVGGISEYWPFSYGRGGELLYRKISVADGAAHTDAVVKKDHPASGWTSLAGVTRIGAFLPVPDRQRVGGVSEYWLFHYGSGGELLYRKISVADGAAHTDAVVKEDHPASDWTSLAGVRRIDEILPVPDQQHPSGISQYWVFHEDGYRLISIAAGSAHTDAVVTGDRPLAQWAALTGIDRVEAILAVPDQQRVEGSSQYWVFHRSQYRKISIADGGSHTDKIVQSDRSITGAWTSLNDDAEPS</sequence>
<comment type="caution">
    <text evidence="3">The sequence shown here is derived from an EMBL/GenBank/DDBJ whole genome shotgun (WGS) entry which is preliminary data.</text>
</comment>
<dbReference type="AlphaFoldDB" id="A0A2N8NWR0"/>
<dbReference type="InterPro" id="IPR036392">
    <property type="entry name" value="PLAT/LH2_dom_sf"/>
</dbReference>
<reference evidence="2 5" key="3">
    <citation type="submission" date="2020-08" db="EMBL/GenBank/DDBJ databases">
        <title>Genomic Encyclopedia of Type Strains, Phase III (KMG-III): the genomes of soil and plant-associated and newly described type strains.</title>
        <authorList>
            <person name="Whitman W."/>
        </authorList>
    </citation>
    <scope>NUCLEOTIDE SEQUENCE [LARGE SCALE GENOMIC DNA]</scope>
    <source>
        <strain evidence="2 5">CECT 3259</strain>
    </source>
</reference>
<feature type="domain" description="PLAT" evidence="1">
    <location>
        <begin position="3"/>
        <end position="119"/>
    </location>
</feature>
<evidence type="ECO:0000313" key="5">
    <source>
        <dbReference type="Proteomes" id="UP000528608"/>
    </source>
</evidence>
<dbReference type="RefSeq" id="WP_102917984.1">
    <property type="nucleotide sequence ID" value="NZ_JACHJF010000003.1"/>
</dbReference>
<dbReference type="Proteomes" id="UP000235945">
    <property type="component" value="Unassembled WGS sequence"/>
</dbReference>
<keyword evidence="4" id="KW-1185">Reference proteome</keyword>
<dbReference type="Pfam" id="PF01477">
    <property type="entry name" value="PLAT"/>
    <property type="match status" value="1"/>
</dbReference>
<evidence type="ECO:0000259" key="1">
    <source>
        <dbReference type="PROSITE" id="PS50095"/>
    </source>
</evidence>
<dbReference type="Gene3D" id="2.110.10.10">
    <property type="entry name" value="Hemopexin-like domain"/>
    <property type="match status" value="1"/>
</dbReference>
<dbReference type="InterPro" id="IPR001024">
    <property type="entry name" value="PLAT/LH2_dom"/>
</dbReference>
<dbReference type="EMBL" id="LGUI01000003">
    <property type="protein sequence ID" value="PNE33204.1"/>
    <property type="molecule type" value="Genomic_DNA"/>
</dbReference>
<protein>
    <recommendedName>
        <fullName evidence="1">PLAT domain-containing protein</fullName>
    </recommendedName>
</protein>
<evidence type="ECO:0000313" key="2">
    <source>
        <dbReference type="EMBL" id="MBB5118000.1"/>
    </source>
</evidence>
<dbReference type="EMBL" id="JACHJF010000003">
    <property type="protein sequence ID" value="MBB5118000.1"/>
    <property type="molecule type" value="Genomic_DNA"/>
</dbReference>
<proteinExistence type="predicted"/>
<reference evidence="4" key="1">
    <citation type="submission" date="2015-07" db="EMBL/GenBank/DDBJ databases">
        <authorList>
            <person name="Graham D.E."/>
            <person name="Giannone R.J."/>
            <person name="Gulvik C.A."/>
            <person name="Hettich R.L."/>
            <person name="Klingeman D.M."/>
            <person name="Mahan K.M."/>
            <person name="Parry R.J."/>
            <person name="Spain J.C."/>
        </authorList>
    </citation>
    <scope>NUCLEOTIDE SEQUENCE [LARGE SCALE GENOMIC DNA]</scope>
    <source>
        <strain evidence="4">ATCC 27428</strain>
    </source>
</reference>
<organism evidence="3 4">
    <name type="scientific">Streptomyces eurocidicus</name>
    <name type="common">Streptoverticillium eurocidicus</name>
    <dbReference type="NCBI Taxonomy" id="66423"/>
    <lineage>
        <taxon>Bacteria</taxon>
        <taxon>Bacillati</taxon>
        <taxon>Actinomycetota</taxon>
        <taxon>Actinomycetes</taxon>
        <taxon>Kitasatosporales</taxon>
        <taxon>Streptomycetaceae</taxon>
        <taxon>Streptomyces</taxon>
    </lineage>
</organism>